<sequence>MSICVAGRFPPPIGGVSVYVTRRYAELLKTSEQVTKLDFSEKNFLFNLFNSKAQKYEVNSLNLYVVLAFLFLGKIRNSVFIDHNASRHYSGIKKKLLLAILKYCHGVYVVNPKLVFFYPPQFNVKLISPFVAPDESEHNSIVENYPRPVKNFIEDGCFTVNSAWKYIPYEGEDLYGVGTSLKLLDAIPSMKLLLVIGLYEPEVLSDECKKLIDKHTQSGRLCILTGQHQLWPVFKKKPICLRLTPTDGDSVSVREALYFSCLTIASNSIARPKGCVIYEYDSFEDLKRVLIEHL</sequence>
<evidence type="ECO:0000313" key="2">
    <source>
        <dbReference type="Proteomes" id="UP000027154"/>
    </source>
</evidence>
<dbReference type="Proteomes" id="UP000027154">
    <property type="component" value="Unassembled WGS sequence"/>
</dbReference>
<comment type="caution">
    <text evidence="1">The sequence shown here is derived from an EMBL/GenBank/DDBJ whole genome shotgun (WGS) entry which is preliminary data.</text>
</comment>
<protein>
    <recommendedName>
        <fullName evidence="3">Glycosyltransferase family 1 protein</fullName>
    </recommendedName>
</protein>
<gene>
    <name evidence="1" type="ORF">DC53_16635</name>
</gene>
<evidence type="ECO:0000313" key="1">
    <source>
        <dbReference type="EMBL" id="KDC49469.1"/>
    </source>
</evidence>
<dbReference type="AlphaFoldDB" id="A0ABD3Y5G2"/>
<proteinExistence type="predicted"/>
<dbReference type="RefSeq" id="WP_033031241.1">
    <property type="nucleotide sequence ID" value="NZ_JJNZ01000065.1"/>
</dbReference>
<evidence type="ECO:0008006" key="3">
    <source>
        <dbReference type="Google" id="ProtNLM"/>
    </source>
</evidence>
<dbReference type="EMBL" id="JJNZ01000065">
    <property type="protein sequence ID" value="KDC49469.1"/>
    <property type="molecule type" value="Genomic_DNA"/>
</dbReference>
<dbReference type="SUPFAM" id="SSF53756">
    <property type="entry name" value="UDP-Glycosyltransferase/glycogen phosphorylase"/>
    <property type="match status" value="1"/>
</dbReference>
<accession>A0ABD3Y5G2</accession>
<organism evidence="1 2">
    <name type="scientific">Pseudoalteromonas fuliginea</name>
    <dbReference type="NCBI Taxonomy" id="1872678"/>
    <lineage>
        <taxon>Bacteria</taxon>
        <taxon>Pseudomonadati</taxon>
        <taxon>Pseudomonadota</taxon>
        <taxon>Gammaproteobacteria</taxon>
        <taxon>Alteromonadales</taxon>
        <taxon>Pseudoalteromonadaceae</taxon>
        <taxon>Pseudoalteromonas</taxon>
    </lineage>
</organism>
<name>A0ABD3Y5G2_9GAMM</name>
<reference evidence="1 2" key="1">
    <citation type="submission" date="2014-04" db="EMBL/GenBank/DDBJ databases">
        <title>Pseudoalteromonas galatheae sp. nov., isolated from a deep-sea polychaete near Canal Concepcion, Chile.</title>
        <authorList>
            <person name="Machado H.R."/>
            <person name="Gram L."/>
            <person name="Vynne N.G."/>
        </authorList>
    </citation>
    <scope>NUCLEOTIDE SEQUENCE [LARGE SCALE GENOMIC DNA]</scope>
    <source>
        <strain evidence="1 2">KMM216</strain>
    </source>
</reference>